<dbReference type="PROSITE" id="PS50263">
    <property type="entry name" value="CN_HYDROLASE"/>
    <property type="match status" value="1"/>
</dbReference>
<dbReference type="CDD" id="cd07572">
    <property type="entry name" value="nit"/>
    <property type="match status" value="1"/>
</dbReference>
<keyword evidence="1" id="KW-0378">Hydrolase</keyword>
<sequence>MTQPRTLTAAAIQMHSGADLNENLAQAGYLVGEAARQGAELVALPEYFYLMPADERERVALAEDFGRGRIQQLLADLAREHGIWLLGGTVPLAGAEPGKMYNSSVLFDPSGACATRYDKMHLFGYDADDMRYAEADTMSPGAAVATAATPWGPLRLSVCYDLRFPELYRQGPAPSLITAPAAFTHTTGQAHWELLLRSRAVENLAFVIGAGQCGLHPGNKRTFGHSLIVDPWGEVLACRADGPGVVLAELDLQRQAELRARLPALQHRRLAS</sequence>
<dbReference type="AlphaFoldDB" id="A0A1K2H505"/>
<dbReference type="RefSeq" id="WP_072426907.1">
    <property type="nucleotide sequence ID" value="NZ_FPKR01000001.1"/>
</dbReference>
<proteinExistence type="predicted"/>
<dbReference type="GO" id="GO:0016811">
    <property type="term" value="F:hydrolase activity, acting on carbon-nitrogen (but not peptide) bonds, in linear amides"/>
    <property type="evidence" value="ECO:0007669"/>
    <property type="project" value="InterPro"/>
</dbReference>
<name>A0A1K2H505_9NEIS</name>
<evidence type="ECO:0000313" key="3">
    <source>
        <dbReference type="EMBL" id="SFZ71022.1"/>
    </source>
</evidence>
<reference evidence="3 4" key="1">
    <citation type="submission" date="2016-11" db="EMBL/GenBank/DDBJ databases">
        <authorList>
            <person name="Jaros S."/>
            <person name="Januszkiewicz K."/>
            <person name="Wedrychowicz H."/>
        </authorList>
    </citation>
    <scope>NUCLEOTIDE SEQUENCE [LARGE SCALE GENOMIC DNA]</scope>
    <source>
        <strain evidence="3 4">DSM 18899</strain>
    </source>
</reference>
<feature type="domain" description="CN hydrolase" evidence="2">
    <location>
        <begin position="7"/>
        <end position="252"/>
    </location>
</feature>
<accession>A0A1K2H505</accession>
<dbReference type="PANTHER" id="PTHR23088">
    <property type="entry name" value="NITRILASE-RELATED"/>
    <property type="match status" value="1"/>
</dbReference>
<dbReference type="InterPro" id="IPR003010">
    <property type="entry name" value="C-N_Hydrolase"/>
</dbReference>
<dbReference type="Proteomes" id="UP000186513">
    <property type="component" value="Unassembled WGS sequence"/>
</dbReference>
<dbReference type="OrthoDB" id="9811121at2"/>
<dbReference type="PANTHER" id="PTHR23088:SF27">
    <property type="entry name" value="DEAMINATED GLUTATHIONE AMIDASE"/>
    <property type="match status" value="1"/>
</dbReference>
<dbReference type="Pfam" id="PF00795">
    <property type="entry name" value="CN_hydrolase"/>
    <property type="match status" value="1"/>
</dbReference>
<evidence type="ECO:0000259" key="2">
    <source>
        <dbReference type="PROSITE" id="PS50263"/>
    </source>
</evidence>
<dbReference type="SUPFAM" id="SSF56317">
    <property type="entry name" value="Carbon-nitrogen hydrolase"/>
    <property type="match status" value="1"/>
</dbReference>
<dbReference type="InterPro" id="IPR045254">
    <property type="entry name" value="Nit1/2_C-N_Hydrolase"/>
</dbReference>
<evidence type="ECO:0000313" key="4">
    <source>
        <dbReference type="Proteomes" id="UP000186513"/>
    </source>
</evidence>
<dbReference type="EMBL" id="FPKR01000001">
    <property type="protein sequence ID" value="SFZ71022.1"/>
    <property type="molecule type" value="Genomic_DNA"/>
</dbReference>
<keyword evidence="4" id="KW-1185">Reference proteome</keyword>
<dbReference type="InterPro" id="IPR036526">
    <property type="entry name" value="C-N_Hydrolase_sf"/>
</dbReference>
<dbReference type="STRING" id="1121279.SAMN02745887_00381"/>
<dbReference type="Gene3D" id="3.60.110.10">
    <property type="entry name" value="Carbon-nitrogen hydrolase"/>
    <property type="match status" value="1"/>
</dbReference>
<organism evidence="3 4">
    <name type="scientific">Chitinimonas taiwanensis DSM 18899</name>
    <dbReference type="NCBI Taxonomy" id="1121279"/>
    <lineage>
        <taxon>Bacteria</taxon>
        <taxon>Pseudomonadati</taxon>
        <taxon>Pseudomonadota</taxon>
        <taxon>Betaproteobacteria</taxon>
        <taxon>Neisseriales</taxon>
        <taxon>Chitinibacteraceae</taxon>
        <taxon>Chitinimonas</taxon>
    </lineage>
</organism>
<protein>
    <submittedName>
        <fullName evidence="3">Nitrilase</fullName>
    </submittedName>
</protein>
<gene>
    <name evidence="3" type="ORF">SAMN02745887_00381</name>
</gene>
<evidence type="ECO:0000256" key="1">
    <source>
        <dbReference type="ARBA" id="ARBA00022801"/>
    </source>
</evidence>